<comment type="caution">
    <text evidence="2">The sequence shown here is derived from an EMBL/GenBank/DDBJ whole genome shotgun (WGS) entry which is preliminary data.</text>
</comment>
<gene>
    <name evidence="2" type="ORF">LCGC14_1519980</name>
</gene>
<proteinExistence type="predicted"/>
<dbReference type="EMBL" id="LAZR01011259">
    <property type="protein sequence ID" value="KKM62608.1"/>
    <property type="molecule type" value="Genomic_DNA"/>
</dbReference>
<evidence type="ECO:0000313" key="2">
    <source>
        <dbReference type="EMBL" id="KKM62608.1"/>
    </source>
</evidence>
<evidence type="ECO:0000259" key="1">
    <source>
        <dbReference type="Pfam" id="PF09509"/>
    </source>
</evidence>
<dbReference type="AlphaFoldDB" id="A0A0F9IZ39"/>
<reference evidence="2" key="1">
    <citation type="journal article" date="2015" name="Nature">
        <title>Complex archaea that bridge the gap between prokaryotes and eukaryotes.</title>
        <authorList>
            <person name="Spang A."/>
            <person name="Saw J.H."/>
            <person name="Jorgensen S.L."/>
            <person name="Zaremba-Niedzwiedzka K."/>
            <person name="Martijn J."/>
            <person name="Lind A.E."/>
            <person name="van Eijk R."/>
            <person name="Schleper C."/>
            <person name="Guy L."/>
            <person name="Ettema T.J."/>
        </authorList>
    </citation>
    <scope>NUCLEOTIDE SEQUENCE</scope>
</reference>
<organism evidence="2">
    <name type="scientific">marine sediment metagenome</name>
    <dbReference type="NCBI Taxonomy" id="412755"/>
    <lineage>
        <taxon>unclassified sequences</taxon>
        <taxon>metagenomes</taxon>
        <taxon>ecological metagenomes</taxon>
    </lineage>
</organism>
<feature type="domain" description="Conserved hypothetical protein CHP02391" evidence="1">
    <location>
        <begin position="59"/>
        <end position="175"/>
    </location>
</feature>
<dbReference type="InterPro" id="IPR012654">
    <property type="entry name" value="CHP02391"/>
</dbReference>
<dbReference type="NCBIfam" id="TIGR02391">
    <property type="entry name" value="hypoth_ymh"/>
    <property type="match status" value="1"/>
</dbReference>
<name>A0A0F9IZ39_9ZZZZ</name>
<accession>A0A0F9IZ39</accession>
<dbReference type="Pfam" id="PF09509">
    <property type="entry name" value="Hypoth_Ymh"/>
    <property type="match status" value="1"/>
</dbReference>
<sequence>MKKSLYKCKNCDSPIPPELALEIKFNFCPLCGKLYPQTIEFLENYFRIIQLTKELKPSSELLLRSELNDSVREAFIKFETIVRKKSGLKNLVGKNLMAKAFSFKMDSDKKVIEEPKIKVNDLSSISKKNEQEGIMYLAMGLMHGIRNIYMHSEGTRKLFYSIQIITFVDLLLKQILGWESIATCSE</sequence>
<protein>
    <recommendedName>
        <fullName evidence="1">Conserved hypothetical protein CHP02391 domain-containing protein</fullName>
    </recommendedName>
</protein>